<keyword evidence="2" id="KW-1133">Transmembrane helix</keyword>
<keyword evidence="3" id="KW-0732">Signal</keyword>
<reference evidence="5 6" key="1">
    <citation type="journal article" date="2015" name="Genome Announc.">
        <title>Complete Genome Sequence of Cupriavidus basilensis 4G11, Isolated from the Oak Ridge Field Research Center Site.</title>
        <authorList>
            <person name="Ray J."/>
            <person name="Waters R.J."/>
            <person name="Skerker J.M."/>
            <person name="Kuehl J.V."/>
            <person name="Price M.N."/>
            <person name="Huang J."/>
            <person name="Chakraborty R."/>
            <person name="Arkin A.P."/>
            <person name="Deutschbauer A."/>
        </authorList>
    </citation>
    <scope>NUCLEOTIDE SEQUENCE [LARGE SCALE GENOMIC DNA]</scope>
    <source>
        <strain evidence="5">4G11</strain>
    </source>
</reference>
<evidence type="ECO:0000313" key="5">
    <source>
        <dbReference type="EMBL" id="AJG18069.1"/>
    </source>
</evidence>
<feature type="transmembrane region" description="Helical" evidence="2">
    <location>
        <begin position="250"/>
        <end position="275"/>
    </location>
</feature>
<dbReference type="PROSITE" id="PS51257">
    <property type="entry name" value="PROKAR_LIPOPROTEIN"/>
    <property type="match status" value="1"/>
</dbReference>
<evidence type="ECO:0000259" key="4">
    <source>
        <dbReference type="Pfam" id="PF14257"/>
    </source>
</evidence>
<dbReference type="InterPro" id="IPR025645">
    <property type="entry name" value="DUF4349"/>
</dbReference>
<name>A0A0C4Y7F3_9BURK</name>
<sequence>MTGRRALAALLLAASMLALSACGRPGGAPEGRPMAAAAADGMTTGELARGGQGEQQEAQRRYLALKYALTVENAADFLESGWKSVVQRCQALGCELLEAGFTRSRDGALPRGELRARIAPKALPDLLKAAEQGGTVVSNAVSSEDKTDQVIDAEARIKNTTELRDRLRAMLQNARGPLRDVIELERELARVQGELDAINGVRKMLAAQTDRNEVRIDFVARETFVSQRKVSPLRAAVNDIAELFLGSLAMLIRVAAGALPWLLVGVPLLWLALAWRRRRVARRKQAVPAPPGGAGPR</sequence>
<dbReference type="Proteomes" id="UP000031843">
    <property type="component" value="Chromosome main"/>
</dbReference>
<dbReference type="KEGG" id="cbw:RR42_m0657"/>
<evidence type="ECO:0000313" key="6">
    <source>
        <dbReference type="Proteomes" id="UP000031843"/>
    </source>
</evidence>
<dbReference type="STRING" id="68895.RR42_m0657"/>
<keyword evidence="2" id="KW-0812">Transmembrane</keyword>
<feature type="chain" id="PRO_5002173656" description="DUF4349 domain-containing protein" evidence="3">
    <location>
        <begin position="21"/>
        <end position="297"/>
    </location>
</feature>
<evidence type="ECO:0000256" key="2">
    <source>
        <dbReference type="SAM" id="Phobius"/>
    </source>
</evidence>
<feature type="coiled-coil region" evidence="1">
    <location>
        <begin position="150"/>
        <end position="201"/>
    </location>
</feature>
<gene>
    <name evidence="5" type="ORF">RR42_m0657</name>
</gene>
<feature type="domain" description="DUF4349" evidence="4">
    <location>
        <begin position="76"/>
        <end position="272"/>
    </location>
</feature>
<accession>A0A0C4Y7F3</accession>
<evidence type="ECO:0000256" key="1">
    <source>
        <dbReference type="SAM" id="Coils"/>
    </source>
</evidence>
<feature type="signal peptide" evidence="3">
    <location>
        <begin position="1"/>
        <end position="20"/>
    </location>
</feature>
<protein>
    <recommendedName>
        <fullName evidence="4">DUF4349 domain-containing protein</fullName>
    </recommendedName>
</protein>
<keyword evidence="2" id="KW-0472">Membrane</keyword>
<evidence type="ECO:0000256" key="3">
    <source>
        <dbReference type="SAM" id="SignalP"/>
    </source>
</evidence>
<keyword evidence="1" id="KW-0175">Coiled coil</keyword>
<dbReference type="Pfam" id="PF14257">
    <property type="entry name" value="DUF4349"/>
    <property type="match status" value="1"/>
</dbReference>
<proteinExistence type="predicted"/>
<keyword evidence="6" id="KW-1185">Reference proteome</keyword>
<dbReference type="AlphaFoldDB" id="A0A0C4Y7F3"/>
<dbReference type="OrthoDB" id="8535671at2"/>
<organism evidence="5 6">
    <name type="scientific">Cupriavidus basilensis</name>
    <dbReference type="NCBI Taxonomy" id="68895"/>
    <lineage>
        <taxon>Bacteria</taxon>
        <taxon>Pseudomonadati</taxon>
        <taxon>Pseudomonadota</taxon>
        <taxon>Betaproteobacteria</taxon>
        <taxon>Burkholderiales</taxon>
        <taxon>Burkholderiaceae</taxon>
        <taxon>Cupriavidus</taxon>
    </lineage>
</organism>
<dbReference type="RefSeq" id="WP_052494424.1">
    <property type="nucleotide sequence ID" value="NZ_CP010536.1"/>
</dbReference>
<dbReference type="EMBL" id="CP010536">
    <property type="protein sequence ID" value="AJG18069.1"/>
    <property type="molecule type" value="Genomic_DNA"/>
</dbReference>